<dbReference type="Proteomes" id="UP001239111">
    <property type="component" value="Chromosome 2"/>
</dbReference>
<evidence type="ECO:0000313" key="1">
    <source>
        <dbReference type="EMBL" id="KAJ8677546.1"/>
    </source>
</evidence>
<name>A0ACC2P400_9HYME</name>
<evidence type="ECO:0000313" key="2">
    <source>
        <dbReference type="Proteomes" id="UP001239111"/>
    </source>
</evidence>
<keyword evidence="2" id="KW-1185">Reference proteome</keyword>
<protein>
    <submittedName>
        <fullName evidence="1">Uncharacterized protein</fullName>
    </submittedName>
</protein>
<organism evidence="1 2">
    <name type="scientific">Eretmocerus hayati</name>
    <dbReference type="NCBI Taxonomy" id="131215"/>
    <lineage>
        <taxon>Eukaryota</taxon>
        <taxon>Metazoa</taxon>
        <taxon>Ecdysozoa</taxon>
        <taxon>Arthropoda</taxon>
        <taxon>Hexapoda</taxon>
        <taxon>Insecta</taxon>
        <taxon>Pterygota</taxon>
        <taxon>Neoptera</taxon>
        <taxon>Endopterygota</taxon>
        <taxon>Hymenoptera</taxon>
        <taxon>Apocrita</taxon>
        <taxon>Proctotrupomorpha</taxon>
        <taxon>Chalcidoidea</taxon>
        <taxon>Aphelinidae</taxon>
        <taxon>Aphelininae</taxon>
        <taxon>Eretmocerus</taxon>
    </lineage>
</organism>
<dbReference type="EMBL" id="CM056742">
    <property type="protein sequence ID" value="KAJ8677546.1"/>
    <property type="molecule type" value="Genomic_DNA"/>
</dbReference>
<reference evidence="1" key="1">
    <citation type="submission" date="2023-04" db="EMBL/GenBank/DDBJ databases">
        <title>A chromosome-level genome assembly of the parasitoid wasp Eretmocerus hayati.</title>
        <authorList>
            <person name="Zhong Y."/>
            <person name="Liu S."/>
            <person name="Liu Y."/>
        </authorList>
    </citation>
    <scope>NUCLEOTIDE SEQUENCE</scope>
    <source>
        <strain evidence="1">ZJU_SS_LIU_2023</strain>
    </source>
</reference>
<gene>
    <name evidence="1" type="ORF">QAD02_013333</name>
</gene>
<comment type="caution">
    <text evidence="1">The sequence shown here is derived from an EMBL/GenBank/DDBJ whole genome shotgun (WGS) entry which is preliminary data.</text>
</comment>
<sequence length="161" mass="18818">MFSADTSPTSSPKFARRRVASLGASSKDILSYMQVKTSGKRKEQERSPESKVDTIVKKKYIVKSNTGREAALEKDIHKDQKQTEEEQQKDMKDLEELRKLMSSMHEDMKNMEGKMMGRMDTLIKELKTENERRAEEMDKRITNQEIKERERGDTVKKWKKG</sequence>
<proteinExistence type="predicted"/>
<accession>A0ACC2P400</accession>